<feature type="domain" description="Histidine kinase/HSP90-like ATPase" evidence="2">
    <location>
        <begin position="29"/>
        <end position="126"/>
    </location>
</feature>
<dbReference type="PANTHER" id="PTHR35526:SF3">
    <property type="entry name" value="ANTI-SIGMA-F FACTOR RSBW"/>
    <property type="match status" value="1"/>
</dbReference>
<dbReference type="GO" id="GO:0004674">
    <property type="term" value="F:protein serine/threonine kinase activity"/>
    <property type="evidence" value="ECO:0007669"/>
    <property type="project" value="UniProtKB-KW"/>
</dbReference>
<evidence type="ECO:0000259" key="2">
    <source>
        <dbReference type="SMART" id="SM00387"/>
    </source>
</evidence>
<dbReference type="InterPro" id="IPR050267">
    <property type="entry name" value="Anti-sigma-factor_SerPK"/>
</dbReference>
<dbReference type="EMBL" id="LBBT01000110">
    <property type="protein sequence ID" value="KKY02141.1"/>
    <property type="molecule type" value="Genomic_DNA"/>
</dbReference>
<organism evidence="3 4">
    <name type="scientific">Paraclostridium benzoelyticum</name>
    <dbReference type="NCBI Taxonomy" id="1629550"/>
    <lineage>
        <taxon>Bacteria</taxon>
        <taxon>Bacillati</taxon>
        <taxon>Bacillota</taxon>
        <taxon>Clostridia</taxon>
        <taxon>Peptostreptococcales</taxon>
        <taxon>Peptostreptococcaceae</taxon>
        <taxon>Paraclostridium</taxon>
    </lineage>
</organism>
<proteinExistence type="predicted"/>
<name>A0A0M3DJ20_9FIRM</name>
<gene>
    <name evidence="3" type="ORF">VN21_04820</name>
</gene>
<keyword evidence="3" id="KW-0418">Kinase</keyword>
<evidence type="ECO:0000313" key="3">
    <source>
        <dbReference type="EMBL" id="KKY02141.1"/>
    </source>
</evidence>
<dbReference type="InterPro" id="IPR036890">
    <property type="entry name" value="HATPase_C_sf"/>
</dbReference>
<sequence length="128" mass="13915">MEVTSNPEYVSIIRLTVSGLANKIGFSLDDIEDIKVAVSEACTNAIKHSLDDKFLVQFSVLENGLTIEVEDKGTGYDVESLQEPDLTNPKESGLGLFIIKTLMDEVSTISNSDVGTRVKMTKYLGVGI</sequence>
<keyword evidence="3" id="KW-0808">Transferase</keyword>
<dbReference type="AlphaFoldDB" id="A0A0M3DJ20"/>
<evidence type="ECO:0000256" key="1">
    <source>
        <dbReference type="ARBA" id="ARBA00022527"/>
    </source>
</evidence>
<dbReference type="OrthoDB" id="9798941at2"/>
<dbReference type="Proteomes" id="UP000034407">
    <property type="component" value="Unassembled WGS sequence"/>
</dbReference>
<reference evidence="3 4" key="1">
    <citation type="submission" date="2015-04" db="EMBL/GenBank/DDBJ databases">
        <title>Microcin producing Clostridium sp. JC272T.</title>
        <authorList>
            <person name="Jyothsna T."/>
            <person name="Sasikala C."/>
            <person name="Ramana C."/>
        </authorList>
    </citation>
    <scope>NUCLEOTIDE SEQUENCE [LARGE SCALE GENOMIC DNA]</scope>
    <source>
        <strain evidence="3 4">JC272</strain>
    </source>
</reference>
<keyword evidence="1" id="KW-0723">Serine/threonine-protein kinase</keyword>
<evidence type="ECO:0000313" key="4">
    <source>
        <dbReference type="Proteomes" id="UP000034407"/>
    </source>
</evidence>
<dbReference type="PATRIC" id="fig|1629550.3.peg.441"/>
<comment type="caution">
    <text evidence="3">The sequence shown here is derived from an EMBL/GenBank/DDBJ whole genome shotgun (WGS) entry which is preliminary data.</text>
</comment>
<dbReference type="InterPro" id="IPR003594">
    <property type="entry name" value="HATPase_dom"/>
</dbReference>
<dbReference type="PANTHER" id="PTHR35526">
    <property type="entry name" value="ANTI-SIGMA-F FACTOR RSBW-RELATED"/>
    <property type="match status" value="1"/>
</dbReference>
<keyword evidence="4" id="KW-1185">Reference proteome</keyword>
<dbReference type="Pfam" id="PF13581">
    <property type="entry name" value="HATPase_c_2"/>
    <property type="match status" value="1"/>
</dbReference>
<dbReference type="Gene3D" id="3.30.565.10">
    <property type="entry name" value="Histidine kinase-like ATPase, C-terminal domain"/>
    <property type="match status" value="1"/>
</dbReference>
<protein>
    <submittedName>
        <fullName evidence="3">Histidine kinase</fullName>
    </submittedName>
</protein>
<dbReference type="CDD" id="cd16936">
    <property type="entry name" value="HATPase_RsbW-like"/>
    <property type="match status" value="1"/>
</dbReference>
<accession>A0A0M3DJ20</accession>
<dbReference type="SMART" id="SM00387">
    <property type="entry name" value="HATPase_c"/>
    <property type="match status" value="1"/>
</dbReference>
<dbReference type="SUPFAM" id="SSF55874">
    <property type="entry name" value="ATPase domain of HSP90 chaperone/DNA topoisomerase II/histidine kinase"/>
    <property type="match status" value="1"/>
</dbReference>